<dbReference type="Proteomes" id="UP000280696">
    <property type="component" value="Unassembled WGS sequence"/>
</dbReference>
<name>A0A3A9AFQ2_9FIRM</name>
<reference evidence="1 2" key="1">
    <citation type="submission" date="2018-09" db="EMBL/GenBank/DDBJ databases">
        <title>Murine metabolic-syndrome-specific gut microbial biobank.</title>
        <authorList>
            <person name="Liu C."/>
        </authorList>
    </citation>
    <scope>NUCLEOTIDE SEQUENCE [LARGE SCALE GENOMIC DNA]</scope>
    <source>
        <strain evidence="1 2">0.1xD8-82</strain>
    </source>
</reference>
<dbReference type="OrthoDB" id="1976435at2"/>
<sequence length="333" mass="37253">MNELTISKKYPVEKYNLLGNTDVISEIPDIKSPVVQVVRLDTNPKNGEVYIHQKAKDAYTDGNGKYHPAIPNLYAITKNGLKKLADGAGIKTLASEHVIPTTCQKCVAVNQHSGKVVQCGNCRNKDVAFRVSISVPQMTGEILTVDDTHEIIVDNVTPGMTDKQRAEFMKHLPQICEAKALNGAIRTALHIKGTYTLEELKKPFVVAYLVPNLNHEEVRRAAISSMFGAEQRLFGNSPSVEQIETKVPEHASIEASDGENYDQYVDGTYTEETIQDEALVRSDDGIRAQDFYCDKCGCHIEERVWNYSVDKFDRPLCYKCQKLMRNGQRGGMR</sequence>
<dbReference type="AlphaFoldDB" id="A0A3A9AFQ2"/>
<keyword evidence="2" id="KW-1185">Reference proteome</keyword>
<accession>A0A3A9AFQ2</accession>
<dbReference type="RefSeq" id="WP_120470688.1">
    <property type="nucleotide sequence ID" value="NZ_RAYQ01000014.1"/>
</dbReference>
<proteinExistence type="predicted"/>
<protein>
    <submittedName>
        <fullName evidence="1">Uncharacterized protein</fullName>
    </submittedName>
</protein>
<evidence type="ECO:0000313" key="2">
    <source>
        <dbReference type="Proteomes" id="UP000280696"/>
    </source>
</evidence>
<evidence type="ECO:0000313" key="1">
    <source>
        <dbReference type="EMBL" id="RKI90470.1"/>
    </source>
</evidence>
<gene>
    <name evidence="1" type="ORF">D7V94_13665</name>
</gene>
<organism evidence="1 2">
    <name type="scientific">Parablautia intestinalis</name>
    <dbReference type="NCBI Taxonomy" id="2320100"/>
    <lineage>
        <taxon>Bacteria</taxon>
        <taxon>Bacillati</taxon>
        <taxon>Bacillota</taxon>
        <taxon>Clostridia</taxon>
        <taxon>Lachnospirales</taxon>
        <taxon>Lachnospiraceae</taxon>
        <taxon>Parablautia</taxon>
    </lineage>
</organism>
<comment type="caution">
    <text evidence="1">The sequence shown here is derived from an EMBL/GenBank/DDBJ whole genome shotgun (WGS) entry which is preliminary data.</text>
</comment>
<dbReference type="EMBL" id="RAYQ01000014">
    <property type="protein sequence ID" value="RKI90470.1"/>
    <property type="molecule type" value="Genomic_DNA"/>
</dbReference>